<organism evidence="4">
    <name type="scientific">Brassica napus</name>
    <name type="common">Rape</name>
    <dbReference type="NCBI Taxonomy" id="3708"/>
    <lineage>
        <taxon>Eukaryota</taxon>
        <taxon>Viridiplantae</taxon>
        <taxon>Streptophyta</taxon>
        <taxon>Embryophyta</taxon>
        <taxon>Tracheophyta</taxon>
        <taxon>Spermatophyta</taxon>
        <taxon>Magnoliopsida</taxon>
        <taxon>eudicotyledons</taxon>
        <taxon>Gunneridae</taxon>
        <taxon>Pentapetalae</taxon>
        <taxon>rosids</taxon>
        <taxon>malvids</taxon>
        <taxon>Brassicales</taxon>
        <taxon>Brassicaceae</taxon>
        <taxon>Brassiceae</taxon>
        <taxon>Brassica</taxon>
    </lineage>
</organism>
<dbReference type="EMBL" id="HG994365">
    <property type="protein sequence ID" value="CAF2072082.1"/>
    <property type="molecule type" value="Genomic_DNA"/>
</dbReference>
<accession>A0A816RC84</accession>
<dbReference type="InterPro" id="IPR002885">
    <property type="entry name" value="PPR_rpt"/>
</dbReference>
<dbReference type="Pfam" id="PF13041">
    <property type="entry name" value="PPR_2"/>
    <property type="match status" value="2"/>
</dbReference>
<reference evidence="4" key="1">
    <citation type="submission" date="2021-01" db="EMBL/GenBank/DDBJ databases">
        <authorList>
            <consortium name="Genoscope - CEA"/>
            <person name="William W."/>
        </authorList>
    </citation>
    <scope>NUCLEOTIDE SEQUENCE</scope>
</reference>
<dbReference type="InterPro" id="IPR011990">
    <property type="entry name" value="TPR-like_helical_dom_sf"/>
</dbReference>
<evidence type="ECO:0000313" key="4">
    <source>
        <dbReference type="EMBL" id="CAF2072082.1"/>
    </source>
</evidence>
<dbReference type="Gene3D" id="1.25.40.10">
    <property type="entry name" value="Tetratricopeptide repeat domain"/>
    <property type="match status" value="1"/>
</dbReference>
<dbReference type="Proteomes" id="UP001295469">
    <property type="component" value="Chromosome C01"/>
</dbReference>
<keyword evidence="2" id="KW-0677">Repeat</keyword>
<dbReference type="NCBIfam" id="TIGR00756">
    <property type="entry name" value="PPR"/>
    <property type="match status" value="3"/>
</dbReference>
<dbReference type="Gramene" id="CDX94295">
    <property type="protein sequence ID" value="CDX94295"/>
    <property type="gene ID" value="GSBRNA2T00157387001"/>
</dbReference>
<evidence type="ECO:0000256" key="2">
    <source>
        <dbReference type="ARBA" id="ARBA00022737"/>
    </source>
</evidence>
<dbReference type="OMA" id="RTIMPEG"/>
<feature type="repeat" description="PPR" evidence="3">
    <location>
        <begin position="71"/>
        <end position="105"/>
    </location>
</feature>
<proteinExistence type="inferred from homology"/>
<dbReference type="PANTHER" id="PTHR47939:SF1">
    <property type="entry name" value="OS04G0684500 PROTEIN"/>
    <property type="match status" value="1"/>
</dbReference>
<dbReference type="AlphaFoldDB" id="A0A816RC84"/>
<dbReference type="InterPro" id="IPR050667">
    <property type="entry name" value="PPR-containing_protein"/>
</dbReference>
<dbReference type="PROSITE" id="PS51375">
    <property type="entry name" value="PPR"/>
    <property type="match status" value="3"/>
</dbReference>
<evidence type="ECO:0000256" key="1">
    <source>
        <dbReference type="ARBA" id="ARBA00007626"/>
    </source>
</evidence>
<dbReference type="PANTHER" id="PTHR47939">
    <property type="entry name" value="MEMBRANE-ASSOCIATED SALT-INDUCIBLE PROTEIN-LIKE"/>
    <property type="match status" value="1"/>
</dbReference>
<protein>
    <submittedName>
        <fullName evidence="4">(rape) hypothetical protein</fullName>
    </submittedName>
</protein>
<comment type="similarity">
    <text evidence="1">Belongs to the PPR family. P subfamily.</text>
</comment>
<sequence length="177" mass="20330">MYSSEPSKPQNSSMVGDHEMAYRFYEDMVFKGIKRDILTYNALILRLCKQAKTKKAAHFVKELDKENLVPNSSTFSALIMGQCVRRNVDRGFELYRSMIRSGCHPNEQTFDVLMSAFCKNEDFDGAAQMLKEMVRRSVPLDSRTVHQVCNGLEHQGRDQLAQELLKELEAKKFLLGN</sequence>
<gene>
    <name evidence="4" type="ORF">DARMORV10_C01P22760.1</name>
</gene>
<feature type="repeat" description="PPR" evidence="3">
    <location>
        <begin position="106"/>
        <end position="140"/>
    </location>
</feature>
<name>A0A816RC84_BRANA</name>
<evidence type="ECO:0000256" key="3">
    <source>
        <dbReference type="PROSITE-ProRule" id="PRU00708"/>
    </source>
</evidence>
<feature type="repeat" description="PPR" evidence="3">
    <location>
        <begin position="36"/>
        <end position="70"/>
    </location>
</feature>